<evidence type="ECO:0000313" key="1">
    <source>
        <dbReference type="EMBL" id="OQK17568.1"/>
    </source>
</evidence>
<accession>A0A1V8M7S0</accession>
<dbReference type="RefSeq" id="WP_080522179.1">
    <property type="nucleotide sequence ID" value="NZ_LPUF01000001.1"/>
</dbReference>
<reference evidence="1 2" key="1">
    <citation type="submission" date="2015-12" db="EMBL/GenBank/DDBJ databases">
        <authorList>
            <person name="Shamseldin A."/>
            <person name="Moawad H."/>
            <person name="Abd El-Rahim W.M."/>
            <person name="Sadowsky M.J."/>
        </authorList>
    </citation>
    <scope>NUCLEOTIDE SEQUENCE [LARGE SCALE GENOMIC DNA]</scope>
    <source>
        <strain evidence="1 2">WF1</strain>
    </source>
</reference>
<protein>
    <submittedName>
        <fullName evidence="1">Uncharacterized protein</fullName>
    </submittedName>
</protein>
<dbReference type="Proteomes" id="UP000191980">
    <property type="component" value="Unassembled WGS sequence"/>
</dbReference>
<dbReference type="EMBL" id="LPUF01000001">
    <property type="protein sequence ID" value="OQK17568.1"/>
    <property type="molecule type" value="Genomic_DNA"/>
</dbReference>
<gene>
    <name evidence="1" type="ORF">AU255_06770</name>
</gene>
<proteinExistence type="predicted"/>
<comment type="caution">
    <text evidence="1">The sequence shown here is derived from an EMBL/GenBank/DDBJ whole genome shotgun (WGS) entry which is preliminary data.</text>
</comment>
<name>A0A1V8M7S0_9GAMM</name>
<evidence type="ECO:0000313" key="2">
    <source>
        <dbReference type="Proteomes" id="UP000191980"/>
    </source>
</evidence>
<organism evidence="1 2">
    <name type="scientific">Methyloprofundus sedimenti</name>
    <dbReference type="NCBI Taxonomy" id="1420851"/>
    <lineage>
        <taxon>Bacteria</taxon>
        <taxon>Pseudomonadati</taxon>
        <taxon>Pseudomonadota</taxon>
        <taxon>Gammaproteobacteria</taxon>
        <taxon>Methylococcales</taxon>
        <taxon>Methylococcaceae</taxon>
        <taxon>Methyloprofundus</taxon>
    </lineage>
</organism>
<sequence length="107" mass="11857">MKQYYGFRYFGSDNTTTGKPHKQSGNVSIAGECIVFNNKQQLEEWLSQEKLDAPSESGGGKRIKSSRVDLRNKCLGLTMANFNRMLLLNTVAEDAAKKSTAPTNQPV</sequence>
<keyword evidence="2" id="KW-1185">Reference proteome</keyword>
<dbReference type="AlphaFoldDB" id="A0A1V8M7S0"/>